<dbReference type="Proteomes" id="UP000053477">
    <property type="component" value="Unassembled WGS sequence"/>
</dbReference>
<organism evidence="2 3">
    <name type="scientific">Schizopora paradoxa</name>
    <dbReference type="NCBI Taxonomy" id="27342"/>
    <lineage>
        <taxon>Eukaryota</taxon>
        <taxon>Fungi</taxon>
        <taxon>Dikarya</taxon>
        <taxon>Basidiomycota</taxon>
        <taxon>Agaricomycotina</taxon>
        <taxon>Agaricomycetes</taxon>
        <taxon>Hymenochaetales</taxon>
        <taxon>Schizoporaceae</taxon>
        <taxon>Schizopora</taxon>
    </lineage>
</organism>
<evidence type="ECO:0000256" key="1">
    <source>
        <dbReference type="SAM" id="MobiDB-lite"/>
    </source>
</evidence>
<feature type="compositionally biased region" description="Basic residues" evidence="1">
    <location>
        <begin position="1"/>
        <end position="28"/>
    </location>
</feature>
<feature type="region of interest" description="Disordered" evidence="1">
    <location>
        <begin position="195"/>
        <end position="214"/>
    </location>
</feature>
<evidence type="ECO:0008006" key="4">
    <source>
        <dbReference type="Google" id="ProtNLM"/>
    </source>
</evidence>
<dbReference type="EMBL" id="KQ086252">
    <property type="protein sequence ID" value="KLO05938.1"/>
    <property type="molecule type" value="Genomic_DNA"/>
</dbReference>
<name>A0A0H2R926_9AGAM</name>
<proteinExistence type="predicted"/>
<dbReference type="OrthoDB" id="10259622at2759"/>
<evidence type="ECO:0000313" key="2">
    <source>
        <dbReference type="EMBL" id="KLO05938.1"/>
    </source>
</evidence>
<gene>
    <name evidence="2" type="ORF">SCHPADRAFT_946496</name>
</gene>
<feature type="region of interest" description="Disordered" evidence="1">
    <location>
        <begin position="1"/>
        <end position="54"/>
    </location>
</feature>
<keyword evidence="3" id="KW-1185">Reference proteome</keyword>
<accession>A0A0H2R926</accession>
<protein>
    <recommendedName>
        <fullName evidence="4">BAH domain-containing protein</fullName>
    </recommendedName>
</protein>
<evidence type="ECO:0000313" key="3">
    <source>
        <dbReference type="Proteomes" id="UP000053477"/>
    </source>
</evidence>
<dbReference type="InParanoid" id="A0A0H2R926"/>
<feature type="compositionally biased region" description="Acidic residues" evidence="1">
    <location>
        <begin position="35"/>
        <end position="46"/>
    </location>
</feature>
<sequence>MAKAAGKRRAKKISMPPKRRNARKRRPEHPKLDFQTDDDDDDDDNDAPPSFLNASASGLLLPNAGYLPDYSHTYTYLAVESEHGDEDANVTRSEGRVSLDAVDAKTSVSARLRVCKEEAVGDADLLRSALAPAFEGYDTDGMRHADEIAFIDADAARWDEMVVYPSFQLRYPPMREARTLVDDLVVLTDASAVSRRVSPDPDGPLPFPNTVHPDLNIKTEEPEDMGFDYLRDQGIRSEFKSFQVGDVCRVIPVGKRPDAIVSEDDYQIVEIKDIRGLAHDPKRIYALVKQYWSRRMLRLTKNRENLLSILGSEEVVDSDFDVLLPTKYFVGEHFPLFADACTVTEAGVRLLSPEDHTRVIVVRELNFMQDAVFGPYTRLLYDHGTGKMTAPPPMCVCKKPYAPDRDFVRLCVHCREFYHEHCVLEGNAPRRRGAPNHATRMERSVCSPSDFVGYQDMEIDADYYEFASVRLLEVARSPLVRGGWYGYSGNVRTVLLARELLARAVIERTPPRDDWQEDIGMYSYYAFSKTVRFGGRDHRAHCPKCKAPI</sequence>
<reference evidence="2 3" key="1">
    <citation type="submission" date="2015-04" db="EMBL/GenBank/DDBJ databases">
        <title>Complete genome sequence of Schizopora paradoxa KUC8140, a cosmopolitan wood degrader in East Asia.</title>
        <authorList>
            <consortium name="DOE Joint Genome Institute"/>
            <person name="Min B."/>
            <person name="Park H."/>
            <person name="Jang Y."/>
            <person name="Kim J.-J."/>
            <person name="Kim K.H."/>
            <person name="Pangilinan J."/>
            <person name="Lipzen A."/>
            <person name="Riley R."/>
            <person name="Grigoriev I.V."/>
            <person name="Spatafora J.W."/>
            <person name="Choi I.-G."/>
        </authorList>
    </citation>
    <scope>NUCLEOTIDE SEQUENCE [LARGE SCALE GENOMIC DNA]</scope>
    <source>
        <strain evidence="2 3">KUC8140</strain>
    </source>
</reference>
<dbReference type="AlphaFoldDB" id="A0A0H2R926"/>